<sequence length="173" mass="19729">MESGSDSDAPEEFTAEQSIKQDEKIRKVQNESLLRVAREKKERQRRWAQRKTQLLGHEGVNSSKQVKPLLETKTEEKALPEDIVNLLLAHEKKVFSDSEEVVINEQPPSKTKRKKTSSRFEAVILKDIPPPQCLQNSKDFLMKRKMQVSRSPSTLNNANQALRLVSSRGGLHS</sequence>
<accession>A0AAV9D4U6</accession>
<evidence type="ECO:0000313" key="3">
    <source>
        <dbReference type="Proteomes" id="UP001180020"/>
    </source>
</evidence>
<evidence type="ECO:0000313" key="2">
    <source>
        <dbReference type="EMBL" id="KAK1295824.1"/>
    </source>
</evidence>
<name>A0AAV9D4U6_ACOCL</name>
<dbReference type="PANTHER" id="PTHR36387">
    <property type="entry name" value="UDP-N-ACETYLMURAMOYL-L-ALANYL-D-GLUTAMATE-2, 6-DIAMINOPIMELATE LIGASE"/>
    <property type="match status" value="1"/>
</dbReference>
<gene>
    <name evidence="2" type="ORF">QJS10_CPB15g01778</name>
</gene>
<evidence type="ECO:0000256" key="1">
    <source>
        <dbReference type="SAM" id="MobiDB-lite"/>
    </source>
</evidence>
<keyword evidence="3" id="KW-1185">Reference proteome</keyword>
<feature type="region of interest" description="Disordered" evidence="1">
    <location>
        <begin position="1"/>
        <end position="24"/>
    </location>
</feature>
<organism evidence="2 3">
    <name type="scientific">Acorus calamus</name>
    <name type="common">Sweet flag</name>
    <dbReference type="NCBI Taxonomy" id="4465"/>
    <lineage>
        <taxon>Eukaryota</taxon>
        <taxon>Viridiplantae</taxon>
        <taxon>Streptophyta</taxon>
        <taxon>Embryophyta</taxon>
        <taxon>Tracheophyta</taxon>
        <taxon>Spermatophyta</taxon>
        <taxon>Magnoliopsida</taxon>
        <taxon>Liliopsida</taxon>
        <taxon>Acoraceae</taxon>
        <taxon>Acorus</taxon>
    </lineage>
</organism>
<dbReference type="EMBL" id="JAUJYO010000015">
    <property type="protein sequence ID" value="KAK1295824.1"/>
    <property type="molecule type" value="Genomic_DNA"/>
</dbReference>
<dbReference type="AlphaFoldDB" id="A0AAV9D4U6"/>
<proteinExistence type="predicted"/>
<protein>
    <submittedName>
        <fullName evidence="2">Uncharacterized protein</fullName>
    </submittedName>
</protein>
<dbReference type="Proteomes" id="UP001180020">
    <property type="component" value="Unassembled WGS sequence"/>
</dbReference>
<dbReference type="PANTHER" id="PTHR36387:SF2">
    <property type="entry name" value="UDP-N-ACETYLMURAMOYL-L-ALANYL-D-GLUTAMATE-2, 6-DIAMINOPIMELATE LIGASE"/>
    <property type="match status" value="1"/>
</dbReference>
<feature type="region of interest" description="Disordered" evidence="1">
    <location>
        <begin position="38"/>
        <end position="68"/>
    </location>
</feature>
<comment type="caution">
    <text evidence="2">The sequence shown here is derived from an EMBL/GenBank/DDBJ whole genome shotgun (WGS) entry which is preliminary data.</text>
</comment>
<reference evidence="2" key="2">
    <citation type="submission" date="2023-06" db="EMBL/GenBank/DDBJ databases">
        <authorList>
            <person name="Ma L."/>
            <person name="Liu K.-W."/>
            <person name="Li Z."/>
            <person name="Hsiao Y.-Y."/>
            <person name="Qi Y."/>
            <person name="Fu T."/>
            <person name="Tang G."/>
            <person name="Zhang D."/>
            <person name="Sun W.-H."/>
            <person name="Liu D.-K."/>
            <person name="Li Y."/>
            <person name="Chen G.-Z."/>
            <person name="Liu X.-D."/>
            <person name="Liao X.-Y."/>
            <person name="Jiang Y.-T."/>
            <person name="Yu X."/>
            <person name="Hao Y."/>
            <person name="Huang J."/>
            <person name="Zhao X.-W."/>
            <person name="Ke S."/>
            <person name="Chen Y.-Y."/>
            <person name="Wu W.-L."/>
            <person name="Hsu J.-L."/>
            <person name="Lin Y.-F."/>
            <person name="Huang M.-D."/>
            <person name="Li C.-Y."/>
            <person name="Huang L."/>
            <person name="Wang Z.-W."/>
            <person name="Zhao X."/>
            <person name="Zhong W.-Y."/>
            <person name="Peng D.-H."/>
            <person name="Ahmad S."/>
            <person name="Lan S."/>
            <person name="Zhang J.-S."/>
            <person name="Tsai W.-C."/>
            <person name="Van De Peer Y."/>
            <person name="Liu Z.-J."/>
        </authorList>
    </citation>
    <scope>NUCLEOTIDE SEQUENCE</scope>
    <source>
        <strain evidence="2">CP</strain>
        <tissue evidence="2">Leaves</tissue>
    </source>
</reference>
<reference evidence="2" key="1">
    <citation type="journal article" date="2023" name="Nat. Commun.">
        <title>Diploid and tetraploid genomes of Acorus and the evolution of monocots.</title>
        <authorList>
            <person name="Ma L."/>
            <person name="Liu K.W."/>
            <person name="Li Z."/>
            <person name="Hsiao Y.Y."/>
            <person name="Qi Y."/>
            <person name="Fu T."/>
            <person name="Tang G.D."/>
            <person name="Zhang D."/>
            <person name="Sun W.H."/>
            <person name="Liu D.K."/>
            <person name="Li Y."/>
            <person name="Chen G.Z."/>
            <person name="Liu X.D."/>
            <person name="Liao X.Y."/>
            <person name="Jiang Y.T."/>
            <person name="Yu X."/>
            <person name="Hao Y."/>
            <person name="Huang J."/>
            <person name="Zhao X.W."/>
            <person name="Ke S."/>
            <person name="Chen Y.Y."/>
            <person name="Wu W.L."/>
            <person name="Hsu J.L."/>
            <person name="Lin Y.F."/>
            <person name="Huang M.D."/>
            <person name="Li C.Y."/>
            <person name="Huang L."/>
            <person name="Wang Z.W."/>
            <person name="Zhao X."/>
            <person name="Zhong W.Y."/>
            <person name="Peng D.H."/>
            <person name="Ahmad S."/>
            <person name="Lan S."/>
            <person name="Zhang J.S."/>
            <person name="Tsai W.C."/>
            <person name="Van de Peer Y."/>
            <person name="Liu Z.J."/>
        </authorList>
    </citation>
    <scope>NUCLEOTIDE SEQUENCE</scope>
    <source>
        <strain evidence="2">CP</strain>
    </source>
</reference>